<protein>
    <submittedName>
        <fullName evidence="2">Uncharacterized protein</fullName>
    </submittedName>
</protein>
<organism evidence="2 3">
    <name type="scientific">Muraenolepis orangiensis</name>
    <name type="common">Patagonian moray cod</name>
    <dbReference type="NCBI Taxonomy" id="630683"/>
    <lineage>
        <taxon>Eukaryota</taxon>
        <taxon>Metazoa</taxon>
        <taxon>Chordata</taxon>
        <taxon>Craniata</taxon>
        <taxon>Vertebrata</taxon>
        <taxon>Euteleostomi</taxon>
        <taxon>Actinopterygii</taxon>
        <taxon>Neopterygii</taxon>
        <taxon>Teleostei</taxon>
        <taxon>Neoteleostei</taxon>
        <taxon>Acanthomorphata</taxon>
        <taxon>Zeiogadaria</taxon>
        <taxon>Gadariae</taxon>
        <taxon>Gadiformes</taxon>
        <taxon>Muraenolepidoidei</taxon>
        <taxon>Muraenolepididae</taxon>
        <taxon>Muraenolepis</taxon>
    </lineage>
</organism>
<evidence type="ECO:0000256" key="1">
    <source>
        <dbReference type="SAM" id="MobiDB-lite"/>
    </source>
</evidence>
<feature type="compositionally biased region" description="Polar residues" evidence="1">
    <location>
        <begin position="39"/>
        <end position="52"/>
    </location>
</feature>
<dbReference type="EMBL" id="JANIIK010000112">
    <property type="protein sequence ID" value="KAJ3593355.1"/>
    <property type="molecule type" value="Genomic_DNA"/>
</dbReference>
<accession>A0A9Q0DR44</accession>
<evidence type="ECO:0000313" key="2">
    <source>
        <dbReference type="EMBL" id="KAJ3593355.1"/>
    </source>
</evidence>
<evidence type="ECO:0000313" key="3">
    <source>
        <dbReference type="Proteomes" id="UP001148018"/>
    </source>
</evidence>
<name>A0A9Q0DR44_9TELE</name>
<comment type="caution">
    <text evidence="2">The sequence shown here is derived from an EMBL/GenBank/DDBJ whole genome shotgun (WGS) entry which is preliminary data.</text>
</comment>
<feature type="compositionally biased region" description="Basic and acidic residues" evidence="1">
    <location>
        <begin position="67"/>
        <end position="81"/>
    </location>
</feature>
<dbReference type="AlphaFoldDB" id="A0A9Q0DR44"/>
<gene>
    <name evidence="2" type="ORF">NHX12_005690</name>
</gene>
<keyword evidence="3" id="KW-1185">Reference proteome</keyword>
<proteinExistence type="predicted"/>
<dbReference type="Proteomes" id="UP001148018">
    <property type="component" value="Unassembled WGS sequence"/>
</dbReference>
<reference evidence="2" key="1">
    <citation type="submission" date="2022-07" db="EMBL/GenBank/DDBJ databases">
        <title>Chromosome-level genome of Muraenolepis orangiensis.</title>
        <authorList>
            <person name="Kim J."/>
        </authorList>
    </citation>
    <scope>NUCLEOTIDE SEQUENCE</scope>
    <source>
        <strain evidence="2">KU_S4_2022</strain>
        <tissue evidence="2">Muscle</tissue>
    </source>
</reference>
<feature type="region of interest" description="Disordered" evidence="1">
    <location>
        <begin position="1"/>
        <end position="89"/>
    </location>
</feature>
<feature type="compositionally biased region" description="Basic and acidic residues" evidence="1">
    <location>
        <begin position="1"/>
        <end position="33"/>
    </location>
</feature>
<sequence>MRGHGAYERTLEEDICSEPEHTENETTEDRLFHCDALLPSSQNDARSATNHNPIKDMEQSWAPQPTVKHDLGFSRSPENRSHRAAVLVP</sequence>